<dbReference type="GeneID" id="25272351"/>
<dbReference type="RefSeq" id="XP_013250486.1">
    <property type="nucleotide sequence ID" value="XM_013395032.1"/>
</dbReference>
<proteinExistence type="predicted"/>
<dbReference type="EMBL" id="HG671015">
    <property type="protein sequence ID" value="CDI79401.1"/>
    <property type="molecule type" value="Genomic_DNA"/>
</dbReference>
<sequence>MWAEHPQLEGTDRHLLFFAFSSWLEYQLEGPPTVEEYTPEGGGSVDYEWFKLTRLLGEEREGLLHMEGDVRIEQILPVLKLHKSLIACNGN</sequence>
<organism evidence="1 2">
    <name type="scientific">Eimeria acervulina</name>
    <name type="common">Coccidian parasite</name>
    <dbReference type="NCBI Taxonomy" id="5801"/>
    <lineage>
        <taxon>Eukaryota</taxon>
        <taxon>Sar</taxon>
        <taxon>Alveolata</taxon>
        <taxon>Apicomplexa</taxon>
        <taxon>Conoidasida</taxon>
        <taxon>Coccidia</taxon>
        <taxon>Eucoccidiorida</taxon>
        <taxon>Eimeriorina</taxon>
        <taxon>Eimeriidae</taxon>
        <taxon>Eimeria</taxon>
    </lineage>
</organism>
<dbReference type="AlphaFoldDB" id="U6GGM5"/>
<dbReference type="VEuPathDB" id="ToxoDB:EAH_00042810"/>
<name>U6GGM5_EIMAC</name>
<gene>
    <name evidence="1" type="ORF">EAH_00042810</name>
</gene>
<dbReference type="Proteomes" id="UP000018050">
    <property type="component" value="Unassembled WGS sequence"/>
</dbReference>
<reference evidence="1" key="2">
    <citation type="submission" date="2013-10" db="EMBL/GenBank/DDBJ databases">
        <authorList>
            <person name="Aslett M."/>
        </authorList>
    </citation>
    <scope>NUCLEOTIDE SEQUENCE</scope>
    <source>
        <strain evidence="1">Houghton</strain>
    </source>
</reference>
<evidence type="ECO:0000313" key="2">
    <source>
        <dbReference type="Proteomes" id="UP000018050"/>
    </source>
</evidence>
<keyword evidence="2" id="KW-1185">Reference proteome</keyword>
<evidence type="ECO:0000313" key="1">
    <source>
        <dbReference type="EMBL" id="CDI79401.1"/>
    </source>
</evidence>
<accession>U6GGM5</accession>
<protein>
    <submittedName>
        <fullName evidence="1">Uncharacterized protein</fullName>
    </submittedName>
</protein>
<reference evidence="1" key="1">
    <citation type="submission" date="2013-10" db="EMBL/GenBank/DDBJ databases">
        <title>Genomic analysis of the causative agents of coccidiosis in chickens.</title>
        <authorList>
            <person name="Reid A.J."/>
            <person name="Blake D."/>
            <person name="Billington K."/>
            <person name="Browne H."/>
            <person name="Dunn M."/>
            <person name="Hung S."/>
            <person name="Kawahara F."/>
            <person name="Miranda-Saavedra D."/>
            <person name="Mourier T."/>
            <person name="Nagra H."/>
            <person name="Otto T.D."/>
            <person name="Rawlings N."/>
            <person name="Sanchez A."/>
            <person name="Sanders M."/>
            <person name="Subramaniam C."/>
            <person name="Tay Y."/>
            <person name="Dear P."/>
            <person name="Doerig C."/>
            <person name="Gruber A."/>
            <person name="Parkinson J."/>
            <person name="Shirley M."/>
            <person name="Wan K.L."/>
            <person name="Berriman M."/>
            <person name="Tomley F."/>
            <person name="Pain A."/>
        </authorList>
    </citation>
    <scope>NUCLEOTIDE SEQUENCE</scope>
    <source>
        <strain evidence="1">Houghton</strain>
    </source>
</reference>